<keyword evidence="5" id="KW-1185">Reference proteome</keyword>
<dbReference type="PROSITE" id="PS51257">
    <property type="entry name" value="PROKAR_LIPOPROTEIN"/>
    <property type="match status" value="1"/>
</dbReference>
<sequence length="399" mass="45661">MKKFTLLILAIFSFFLVSCTKEQEVTTSSDIHISKYYETFELFDNVIELYNPLEESVNLSNYKLEIYSNGEKIVGYSIDLSGIIEPKNYYVIANDKYTNEIVDDKKDLATSELVFNGDDVIALVKDDKIIDILGDIGNSVPFARDVTLIRKPSAVLANSKYDEYSFIFYTEGQYQYLKNDNYEVKTEKELIEGPQFLEEYKNMPFVNETNENKGGGGAIKVKVHNYVDGDTTHFIDDEGNIYKMRYYLIDTREVNGTNVTAQEWGYPASNFTNNILKDAMDNNKEIWIQTVKGGQLIDTYSRHLGYVWVDGKLVNYEVVRAGMSDINFNLGSVSEGDLEQTYKNIPLFGYVLNAASRAQKNGWGIHGEKDPNWNYDTKKPTSPHNFLPDPRFYKVEIDG</sequence>
<dbReference type="STRING" id="1318466.BN85414180"/>
<feature type="domain" description="LTD" evidence="3">
    <location>
        <begin position="18"/>
        <end position="168"/>
    </location>
</feature>
<dbReference type="Pfam" id="PF00932">
    <property type="entry name" value="LTD"/>
    <property type="match status" value="1"/>
</dbReference>
<dbReference type="SMART" id="SM00318">
    <property type="entry name" value="SNc"/>
    <property type="match status" value="1"/>
</dbReference>
<feature type="signal peptide" evidence="1">
    <location>
        <begin position="1"/>
        <end position="22"/>
    </location>
</feature>
<dbReference type="KEGG" id="apal:BN85414180"/>
<evidence type="ECO:0000313" key="4">
    <source>
        <dbReference type="EMBL" id="CCV64995.1"/>
    </source>
</evidence>
<reference evidence="4 5" key="1">
    <citation type="journal article" date="2013" name="J. Mol. Microbiol. Biotechnol.">
        <title>Analysis of the Complete Genomes of Acholeplasma brassicae , A. palmae and A. laidlawii and Their Comparison to the Obligate Parasites from ' Candidatus Phytoplasma'.</title>
        <authorList>
            <person name="Kube M."/>
            <person name="Siewert C."/>
            <person name="Migdoll A.M."/>
            <person name="Duduk B."/>
            <person name="Holz S."/>
            <person name="Rabus R."/>
            <person name="Seemuller E."/>
            <person name="Mitrovic J."/>
            <person name="Muller I."/>
            <person name="Buttner C."/>
            <person name="Reinhardt R."/>
        </authorList>
    </citation>
    <scope>NUCLEOTIDE SEQUENCE [LARGE SCALE GENOMIC DNA]</scope>
    <source>
        <strain evidence="4 5">J233</strain>
    </source>
</reference>
<dbReference type="RefSeq" id="WP_030003878.1">
    <property type="nucleotide sequence ID" value="NC_022538.1"/>
</dbReference>
<dbReference type="SUPFAM" id="SSF50199">
    <property type="entry name" value="Staphylococcal nuclease"/>
    <property type="match status" value="1"/>
</dbReference>
<dbReference type="AlphaFoldDB" id="U4KQQ6"/>
<dbReference type="PROSITE" id="PS50830">
    <property type="entry name" value="TNASE_3"/>
    <property type="match status" value="1"/>
</dbReference>
<evidence type="ECO:0000259" key="3">
    <source>
        <dbReference type="PROSITE" id="PS51841"/>
    </source>
</evidence>
<dbReference type="InterPro" id="IPR036415">
    <property type="entry name" value="Lamin_tail_dom_sf"/>
</dbReference>
<gene>
    <name evidence="4" type="ORF">BN85414180</name>
</gene>
<dbReference type="Pfam" id="PF00565">
    <property type="entry name" value="SNase"/>
    <property type="match status" value="1"/>
</dbReference>
<evidence type="ECO:0000313" key="5">
    <source>
        <dbReference type="Proteomes" id="UP000032740"/>
    </source>
</evidence>
<proteinExistence type="predicted"/>
<dbReference type="HOGENOM" id="CLU_690062_0_0_14"/>
<keyword evidence="1" id="KW-0732">Signal</keyword>
<organism evidence="4 5">
    <name type="scientific">Alteracholeplasma palmae (strain ATCC 49389 / J233)</name>
    <name type="common">Acholeplasma palmae</name>
    <dbReference type="NCBI Taxonomy" id="1318466"/>
    <lineage>
        <taxon>Bacteria</taxon>
        <taxon>Bacillati</taxon>
        <taxon>Mycoplasmatota</taxon>
        <taxon>Mollicutes</taxon>
        <taxon>Acholeplasmatales</taxon>
        <taxon>Acholeplasmataceae</taxon>
        <taxon>Acholeplasma</taxon>
    </lineage>
</organism>
<dbReference type="Proteomes" id="UP000032740">
    <property type="component" value="Chromosome"/>
</dbReference>
<dbReference type="InterPro" id="IPR001322">
    <property type="entry name" value="Lamin_tail_dom"/>
</dbReference>
<feature type="chain" id="PRO_5004650725" evidence="1">
    <location>
        <begin position="23"/>
        <end position="399"/>
    </location>
</feature>
<feature type="domain" description="TNase-like" evidence="2">
    <location>
        <begin position="217"/>
        <end position="365"/>
    </location>
</feature>
<protein>
    <submittedName>
        <fullName evidence="4">Uncharacterized protein</fullName>
    </submittedName>
</protein>
<dbReference type="Gene3D" id="2.40.50.90">
    <property type="match status" value="1"/>
</dbReference>
<accession>U4KQQ6</accession>
<evidence type="ECO:0000256" key="1">
    <source>
        <dbReference type="SAM" id="SignalP"/>
    </source>
</evidence>
<dbReference type="PROSITE" id="PS51841">
    <property type="entry name" value="LTD"/>
    <property type="match status" value="1"/>
</dbReference>
<dbReference type="InterPro" id="IPR035437">
    <property type="entry name" value="SNase_OB-fold_sf"/>
</dbReference>
<dbReference type="SUPFAM" id="SSF74853">
    <property type="entry name" value="Lamin A/C globular tail domain"/>
    <property type="match status" value="1"/>
</dbReference>
<evidence type="ECO:0000259" key="2">
    <source>
        <dbReference type="PROSITE" id="PS50830"/>
    </source>
</evidence>
<dbReference type="InterPro" id="IPR016071">
    <property type="entry name" value="Staphylococal_nuclease_OB-fold"/>
</dbReference>
<dbReference type="OrthoDB" id="384429at2"/>
<dbReference type="EMBL" id="FO681347">
    <property type="protein sequence ID" value="CCV64995.1"/>
    <property type="molecule type" value="Genomic_DNA"/>
</dbReference>
<name>U4KQQ6_ALTPJ</name>